<name>A0A4Q1HQK6_9BURK</name>
<gene>
    <name evidence="2" type="ORF">C7R54_03630</name>
</gene>
<feature type="compositionally biased region" description="Low complexity" evidence="1">
    <location>
        <begin position="69"/>
        <end position="80"/>
    </location>
</feature>
<feature type="region of interest" description="Disordered" evidence="1">
    <location>
        <begin position="1"/>
        <end position="80"/>
    </location>
</feature>
<dbReference type="Proteomes" id="UP000290849">
    <property type="component" value="Unassembled WGS sequence"/>
</dbReference>
<reference evidence="2 3" key="1">
    <citation type="journal article" date="2017" name="Int. J. Syst. Evol. Microbiol.">
        <title>Achromobacter aloeverae sp. nov., isolated from the root of Aloe vera (L.) Burm.f.</title>
        <authorList>
            <person name="Kuncharoen N."/>
            <person name="Muramatsu Y."/>
            <person name="Shibata C."/>
            <person name="Kamakura Y."/>
            <person name="Nakagawa Y."/>
            <person name="Tanasupawat S."/>
        </authorList>
    </citation>
    <scope>NUCLEOTIDE SEQUENCE [LARGE SCALE GENOMIC DNA]</scope>
    <source>
        <strain evidence="2 3">AVA-1</strain>
    </source>
</reference>
<evidence type="ECO:0000313" key="3">
    <source>
        <dbReference type="Proteomes" id="UP000290849"/>
    </source>
</evidence>
<organism evidence="2 3">
    <name type="scientific">Achromobacter aloeverae</name>
    <dbReference type="NCBI Taxonomy" id="1750518"/>
    <lineage>
        <taxon>Bacteria</taxon>
        <taxon>Pseudomonadati</taxon>
        <taxon>Pseudomonadota</taxon>
        <taxon>Betaproteobacteria</taxon>
        <taxon>Burkholderiales</taxon>
        <taxon>Alcaligenaceae</taxon>
        <taxon>Achromobacter</taxon>
    </lineage>
</organism>
<proteinExistence type="predicted"/>
<comment type="caution">
    <text evidence="2">The sequence shown here is derived from an EMBL/GenBank/DDBJ whole genome shotgun (WGS) entry which is preliminary data.</text>
</comment>
<evidence type="ECO:0000313" key="2">
    <source>
        <dbReference type="EMBL" id="RXN92843.1"/>
    </source>
</evidence>
<feature type="compositionally biased region" description="Basic and acidic residues" evidence="1">
    <location>
        <begin position="8"/>
        <end position="25"/>
    </location>
</feature>
<sequence length="80" mass="8345">MGRSGDPAARRSGDPAIRRSGDPAIRRPSGPAAQRPSGPAVPSVKITGRPQAPRFPVWPRLGGLGRYRGPGPRLPGSRTA</sequence>
<dbReference type="EMBL" id="PYAL01000001">
    <property type="protein sequence ID" value="RXN92843.1"/>
    <property type="molecule type" value="Genomic_DNA"/>
</dbReference>
<keyword evidence="3" id="KW-1185">Reference proteome</keyword>
<evidence type="ECO:0000256" key="1">
    <source>
        <dbReference type="SAM" id="MobiDB-lite"/>
    </source>
</evidence>
<protein>
    <submittedName>
        <fullName evidence="2">Uncharacterized protein</fullName>
    </submittedName>
</protein>
<dbReference type="AlphaFoldDB" id="A0A4Q1HQK6"/>
<accession>A0A4Q1HQK6</accession>